<evidence type="ECO:0000256" key="1">
    <source>
        <dbReference type="ARBA" id="ARBA00013260"/>
    </source>
</evidence>
<dbReference type="PANTHER" id="PTHR17224">
    <property type="entry name" value="PEPTIDYL-TRNA HYDROLASE"/>
    <property type="match status" value="1"/>
</dbReference>
<sequence length="187" mass="21496">MKLITGLGNPGEKYQKSRHNVGFLVVERLRERFLFQKNFTVTDWEEESTFMSELAFLKQGSKVLVIFQKPLTYMNNSGQAVSKVVKKYGIENLEKNFILLHDDLDISLGKFKIQKTKSPKGHNGVKDVEDMLKSNKFQRVRIGIESRLDKNISGDEYVLKKFSKDEQIILGEVIEDVVNTILAEILL</sequence>
<dbReference type="CDD" id="cd00462">
    <property type="entry name" value="PTH"/>
    <property type="match status" value="1"/>
</dbReference>
<keyword evidence="3 7" id="KW-0378">Hydrolase</keyword>
<evidence type="ECO:0000313" key="7">
    <source>
        <dbReference type="EMBL" id="NLD25087.1"/>
    </source>
</evidence>
<dbReference type="Pfam" id="PF01195">
    <property type="entry name" value="Pept_tRNA_hydro"/>
    <property type="match status" value="1"/>
</dbReference>
<comment type="similarity">
    <text evidence="5">Belongs to the PTH family.</text>
</comment>
<proteinExistence type="inferred from homology"/>
<dbReference type="PANTHER" id="PTHR17224:SF1">
    <property type="entry name" value="PEPTIDYL-TRNA HYDROLASE"/>
    <property type="match status" value="1"/>
</dbReference>
<dbReference type="InterPro" id="IPR001328">
    <property type="entry name" value="Pept_tRNA_hydro"/>
</dbReference>
<dbReference type="InterPro" id="IPR018171">
    <property type="entry name" value="Pept_tRNA_hydro_CS"/>
</dbReference>
<accession>A0A847CY54</accession>
<dbReference type="NCBIfam" id="TIGR00447">
    <property type="entry name" value="pth"/>
    <property type="match status" value="1"/>
</dbReference>
<reference evidence="7 8" key="1">
    <citation type="journal article" date="2020" name="Biotechnol. Biofuels">
        <title>New insights from the biogas microbiome by comprehensive genome-resolved metagenomics of nearly 1600 species originating from multiple anaerobic digesters.</title>
        <authorList>
            <person name="Campanaro S."/>
            <person name="Treu L."/>
            <person name="Rodriguez-R L.M."/>
            <person name="Kovalovszki A."/>
            <person name="Ziels R.M."/>
            <person name="Maus I."/>
            <person name="Zhu X."/>
            <person name="Kougias P.G."/>
            <person name="Basile A."/>
            <person name="Luo G."/>
            <person name="Schluter A."/>
            <person name="Konstantinidis K.T."/>
            <person name="Angelidaki I."/>
        </authorList>
    </citation>
    <scope>NUCLEOTIDE SEQUENCE [LARGE SCALE GENOMIC DNA]</scope>
    <source>
        <strain evidence="7">AS06rmzACSIP_65</strain>
    </source>
</reference>
<dbReference type="SUPFAM" id="SSF53178">
    <property type="entry name" value="Peptidyl-tRNA hydrolase-like"/>
    <property type="match status" value="1"/>
</dbReference>
<dbReference type="EC" id="3.1.1.29" evidence="1"/>
<name>A0A847CY54_9BACT</name>
<organism evidence="7 8">
    <name type="scientific">Candidatus Dojkabacteria bacterium</name>
    <dbReference type="NCBI Taxonomy" id="2099670"/>
    <lineage>
        <taxon>Bacteria</taxon>
        <taxon>Candidatus Dojkabacteria</taxon>
    </lineage>
</organism>
<evidence type="ECO:0000256" key="4">
    <source>
        <dbReference type="ARBA" id="ARBA00022884"/>
    </source>
</evidence>
<evidence type="ECO:0000256" key="3">
    <source>
        <dbReference type="ARBA" id="ARBA00022801"/>
    </source>
</evidence>
<evidence type="ECO:0000256" key="6">
    <source>
        <dbReference type="ARBA" id="ARBA00050038"/>
    </source>
</evidence>
<dbReference type="Gene3D" id="3.40.50.1470">
    <property type="entry name" value="Peptidyl-tRNA hydrolase"/>
    <property type="match status" value="1"/>
</dbReference>
<keyword evidence="4" id="KW-0694">RNA-binding</keyword>
<keyword evidence="2" id="KW-0820">tRNA-binding</keyword>
<dbReference type="EMBL" id="JAAZBX010000001">
    <property type="protein sequence ID" value="NLD25087.1"/>
    <property type="molecule type" value="Genomic_DNA"/>
</dbReference>
<protein>
    <recommendedName>
        <fullName evidence="6">Peptidyl-tRNA hydrolase</fullName>
        <ecNumber evidence="1">3.1.1.29</ecNumber>
    </recommendedName>
</protein>
<dbReference type="PROSITE" id="PS01196">
    <property type="entry name" value="PEPT_TRNA_HYDROL_2"/>
    <property type="match status" value="1"/>
</dbReference>
<evidence type="ECO:0000256" key="2">
    <source>
        <dbReference type="ARBA" id="ARBA00022555"/>
    </source>
</evidence>
<dbReference type="InterPro" id="IPR036416">
    <property type="entry name" value="Pept_tRNA_hydro_sf"/>
</dbReference>
<evidence type="ECO:0000313" key="8">
    <source>
        <dbReference type="Proteomes" id="UP000545876"/>
    </source>
</evidence>
<comment type="caution">
    <text evidence="7">The sequence shown here is derived from an EMBL/GenBank/DDBJ whole genome shotgun (WGS) entry which is preliminary data.</text>
</comment>
<dbReference type="GO" id="GO:0000049">
    <property type="term" value="F:tRNA binding"/>
    <property type="evidence" value="ECO:0007669"/>
    <property type="project" value="UniProtKB-KW"/>
</dbReference>
<dbReference type="AlphaFoldDB" id="A0A847CY54"/>
<evidence type="ECO:0000256" key="5">
    <source>
        <dbReference type="ARBA" id="ARBA00038063"/>
    </source>
</evidence>
<dbReference type="Proteomes" id="UP000545876">
    <property type="component" value="Unassembled WGS sequence"/>
</dbReference>
<dbReference type="GO" id="GO:0004045">
    <property type="term" value="F:peptidyl-tRNA hydrolase activity"/>
    <property type="evidence" value="ECO:0007669"/>
    <property type="project" value="UniProtKB-EC"/>
</dbReference>
<gene>
    <name evidence="7" type="ORF">GX656_00390</name>
</gene>